<dbReference type="AlphaFoldDB" id="A0A6P5AX76"/>
<evidence type="ECO:0000313" key="3">
    <source>
        <dbReference type="Proteomes" id="UP000515135"/>
    </source>
</evidence>
<dbReference type="SMART" id="SM00034">
    <property type="entry name" value="CLECT"/>
    <property type="match status" value="1"/>
</dbReference>
<dbReference type="OrthoDB" id="418245at2759"/>
<keyword evidence="1" id="KW-0430">Lectin</keyword>
<dbReference type="KEGG" id="bbel:109487970"/>
<accession>A0A6P5AX76</accession>
<proteinExistence type="predicted"/>
<feature type="domain" description="C-type lectin" evidence="2">
    <location>
        <begin position="73"/>
        <end position="196"/>
    </location>
</feature>
<dbReference type="RefSeq" id="XP_019647657.1">
    <property type="nucleotide sequence ID" value="XM_019792098.1"/>
</dbReference>
<protein>
    <submittedName>
        <fullName evidence="4">Lithostathine-1-alpha-like</fullName>
    </submittedName>
</protein>
<dbReference type="InterPro" id="IPR001304">
    <property type="entry name" value="C-type_lectin-like"/>
</dbReference>
<dbReference type="InterPro" id="IPR051663">
    <property type="entry name" value="CLec_Tetranectin-domain"/>
</dbReference>
<evidence type="ECO:0000259" key="2">
    <source>
        <dbReference type="PROSITE" id="PS50041"/>
    </source>
</evidence>
<dbReference type="InterPro" id="IPR016187">
    <property type="entry name" value="CTDL_fold"/>
</dbReference>
<dbReference type="Gene3D" id="3.10.100.10">
    <property type="entry name" value="Mannose-Binding Protein A, subunit A"/>
    <property type="match status" value="1"/>
</dbReference>
<name>A0A6P5AX76_BRABE</name>
<evidence type="ECO:0000256" key="1">
    <source>
        <dbReference type="ARBA" id="ARBA00022734"/>
    </source>
</evidence>
<dbReference type="GO" id="GO:0030246">
    <property type="term" value="F:carbohydrate binding"/>
    <property type="evidence" value="ECO:0007669"/>
    <property type="project" value="UniProtKB-KW"/>
</dbReference>
<dbReference type="CDD" id="cd00037">
    <property type="entry name" value="CLECT"/>
    <property type="match status" value="1"/>
</dbReference>
<organism evidence="3 4">
    <name type="scientific">Branchiostoma belcheri</name>
    <name type="common">Amphioxus</name>
    <dbReference type="NCBI Taxonomy" id="7741"/>
    <lineage>
        <taxon>Eukaryota</taxon>
        <taxon>Metazoa</taxon>
        <taxon>Chordata</taxon>
        <taxon>Cephalochordata</taxon>
        <taxon>Leptocardii</taxon>
        <taxon>Amphioxiformes</taxon>
        <taxon>Branchiostomatidae</taxon>
        <taxon>Branchiostoma</taxon>
    </lineage>
</organism>
<gene>
    <name evidence="4" type="primary">LOC109487970</name>
</gene>
<sequence>MGLLLMVSFNKTSRLSTTVGALKRDLANERNKTAYLNQRLLDQMGNKTTPVSCKESRKWSDTSVACPEGYTKFRGVCYQSRDIRTTFWDADLACFQDGGTLAMPRDADTNAFLVSLSQSVSNDTDFWLGLHDQREEGKFEWVDGTALCGYDSWAPGQPNSVLSIEDCVLVSATVTDLWPNKWYDAACHRRMFFFCQVVPGQM</sequence>
<dbReference type="Proteomes" id="UP000515135">
    <property type="component" value="Unplaced"/>
</dbReference>
<keyword evidence="3" id="KW-1185">Reference proteome</keyword>
<dbReference type="SUPFAM" id="SSF56436">
    <property type="entry name" value="C-type lectin-like"/>
    <property type="match status" value="1"/>
</dbReference>
<dbReference type="GeneID" id="109487970"/>
<dbReference type="InterPro" id="IPR016186">
    <property type="entry name" value="C-type_lectin-like/link_sf"/>
</dbReference>
<reference evidence="4" key="1">
    <citation type="submission" date="2025-08" db="UniProtKB">
        <authorList>
            <consortium name="RefSeq"/>
        </authorList>
    </citation>
    <scope>IDENTIFICATION</scope>
    <source>
        <tissue evidence="4">Gonad</tissue>
    </source>
</reference>
<dbReference type="Pfam" id="PF00059">
    <property type="entry name" value="Lectin_C"/>
    <property type="match status" value="1"/>
</dbReference>
<dbReference type="PROSITE" id="PS50041">
    <property type="entry name" value="C_TYPE_LECTIN_2"/>
    <property type="match status" value="1"/>
</dbReference>
<dbReference type="PANTHER" id="PTHR22799">
    <property type="entry name" value="TETRANECTIN-RELATED"/>
    <property type="match status" value="1"/>
</dbReference>
<dbReference type="PANTHER" id="PTHR22799:SF6">
    <property type="entry name" value="C-TYPE LECTIN DOMAIN FAMILY 4 MEMBER M-LIKE"/>
    <property type="match status" value="1"/>
</dbReference>
<evidence type="ECO:0000313" key="4">
    <source>
        <dbReference type="RefSeq" id="XP_019647657.1"/>
    </source>
</evidence>